<dbReference type="Gene3D" id="3.40.50.12780">
    <property type="entry name" value="N-terminal domain of ligase-like"/>
    <property type="match status" value="1"/>
</dbReference>
<dbReference type="EMBL" id="FNOK01000029">
    <property type="protein sequence ID" value="SDY57922.1"/>
    <property type="molecule type" value="Genomic_DNA"/>
</dbReference>
<dbReference type="EC" id="6.2.1.1" evidence="2 7"/>
<keyword evidence="3" id="KW-0436">Ligase</keyword>
<organism evidence="11 12">
    <name type="scientific">Saccharopolyspora shandongensis</name>
    <dbReference type="NCBI Taxonomy" id="418495"/>
    <lineage>
        <taxon>Bacteria</taxon>
        <taxon>Bacillati</taxon>
        <taxon>Actinomycetota</taxon>
        <taxon>Actinomycetes</taxon>
        <taxon>Pseudonocardiales</taxon>
        <taxon>Pseudonocardiaceae</taxon>
        <taxon>Saccharopolyspora</taxon>
    </lineage>
</organism>
<dbReference type="PANTHER" id="PTHR24095">
    <property type="entry name" value="ACETYL-COENZYME A SYNTHETASE"/>
    <property type="match status" value="1"/>
</dbReference>
<evidence type="ECO:0000313" key="11">
    <source>
        <dbReference type="EMBL" id="SDY57922.1"/>
    </source>
</evidence>
<dbReference type="InterPro" id="IPR011904">
    <property type="entry name" value="Ac_CoA_lig"/>
</dbReference>
<dbReference type="GO" id="GO:0019427">
    <property type="term" value="P:acetyl-CoA biosynthetic process from acetate"/>
    <property type="evidence" value="ECO:0007669"/>
    <property type="project" value="UniProtKB-UniRule"/>
</dbReference>
<dbReference type="NCBIfam" id="TIGR02188">
    <property type="entry name" value="Ac_CoA_lig_AcsA"/>
    <property type="match status" value="1"/>
</dbReference>
<dbReference type="GO" id="GO:0003987">
    <property type="term" value="F:acetate-CoA ligase activity"/>
    <property type="evidence" value="ECO:0007669"/>
    <property type="project" value="UniProtKB-UniRule"/>
</dbReference>
<dbReference type="SUPFAM" id="SSF56801">
    <property type="entry name" value="Acetyl-CoA synthetase-like"/>
    <property type="match status" value="1"/>
</dbReference>
<dbReference type="Pfam" id="PF13193">
    <property type="entry name" value="AMP-binding_C"/>
    <property type="match status" value="1"/>
</dbReference>
<dbReference type="Pfam" id="PF16177">
    <property type="entry name" value="ACAS_N"/>
    <property type="match status" value="1"/>
</dbReference>
<dbReference type="InterPro" id="IPR045851">
    <property type="entry name" value="AMP-bd_C_sf"/>
</dbReference>
<dbReference type="InterPro" id="IPR042099">
    <property type="entry name" value="ANL_N_sf"/>
</dbReference>
<sequence>MTAASGSPDSEAQISVHWREEDYYQPPARFIAQANAADPDIFRRFDEAHFPDCFKEYAELLSWDAYWHTTLDTGNAPFWKWFVGGWLNACYNCVDRHLAADRNKAALIWVPEPEAEDTRTITYQELYRQVNEFAAVLRDFCGLRTGDRVTFHLPMVPELPVAMLACARLGVIHSEVFGGFSGVACGERIADSGSRVLVTMDGYYRNGRLVDHKAKADEAVRAANELGQQVDRVLVWRRHPGRYTSQTAMVDDRDCFVDEVLAEHRGAVVEPVSMPSEAPLFLMYTSGTTARPKGCQHSTGGYLTYVAGTSKYYQDIHPEDTYWCCADIGWITGHSYIVYGPLALGTTSVIYEGAPTYPDTGRVWRIAERLGVGIFHTAPTTIRMLRKLGPDEPGKYDYHFRHMTTVGEPIEPEVWRWYHDVAGKGEAVVVDTWWQTENGGFLGSTLPALQPMKPGSCGPGVLGVFPVIYDEDGNTVEAGSGKAGNICIRNPWPGIFQTIWGQPERFLQIYYQKYCRDPASTDWRDWPYFAGDGAVQAADGYFRILGRVDDVINVAGHRLGTKELESAALTVEEVAEAAAVPVVDELRGRAVEMYVALKPGRDAGEEIEDSVARAIEREIGKIARPKNVWIVGDMPKTRSGKIMRRVIAGISNFADVGDVSTLANPEVVEEIRHRIQREKLAHGEVPRQLTREEADEIRAFGRNE</sequence>
<dbReference type="InterPro" id="IPR032387">
    <property type="entry name" value="ACAS_N"/>
</dbReference>
<comment type="similarity">
    <text evidence="1">Belongs to the ATP-dependent AMP-binding enzyme family.</text>
</comment>
<evidence type="ECO:0000313" key="12">
    <source>
        <dbReference type="Proteomes" id="UP000199529"/>
    </source>
</evidence>
<dbReference type="Pfam" id="PF00501">
    <property type="entry name" value="AMP-binding"/>
    <property type="match status" value="1"/>
</dbReference>
<dbReference type="RefSeq" id="WP_093270692.1">
    <property type="nucleotide sequence ID" value="NZ_FNOK01000029.1"/>
</dbReference>
<evidence type="ECO:0000259" key="8">
    <source>
        <dbReference type="Pfam" id="PF00501"/>
    </source>
</evidence>
<evidence type="ECO:0000256" key="6">
    <source>
        <dbReference type="ARBA" id="ARBA00022990"/>
    </source>
</evidence>
<evidence type="ECO:0000256" key="4">
    <source>
        <dbReference type="ARBA" id="ARBA00022741"/>
    </source>
</evidence>
<evidence type="ECO:0000256" key="3">
    <source>
        <dbReference type="ARBA" id="ARBA00022598"/>
    </source>
</evidence>
<dbReference type="Gene3D" id="3.30.300.30">
    <property type="match status" value="1"/>
</dbReference>
<feature type="domain" description="Acetyl-coenzyme A synthetase N-terminal" evidence="10">
    <location>
        <begin position="54"/>
        <end position="93"/>
    </location>
</feature>
<protein>
    <recommendedName>
        <fullName evidence="2 7">Acetate--CoA ligase</fullName>
        <ecNumber evidence="2 7">6.2.1.1</ecNumber>
    </recommendedName>
</protein>
<keyword evidence="5" id="KW-0067">ATP-binding</keyword>
<dbReference type="InterPro" id="IPR025110">
    <property type="entry name" value="AMP-bd_C"/>
</dbReference>
<dbReference type="PANTHER" id="PTHR24095:SF14">
    <property type="entry name" value="ACETYL-COENZYME A SYNTHETASE 1"/>
    <property type="match status" value="1"/>
</dbReference>
<evidence type="ECO:0000259" key="9">
    <source>
        <dbReference type="Pfam" id="PF13193"/>
    </source>
</evidence>
<dbReference type="STRING" id="418495.SAMN05216215_1029103"/>
<evidence type="ECO:0000259" key="10">
    <source>
        <dbReference type="Pfam" id="PF16177"/>
    </source>
</evidence>
<feature type="domain" description="AMP-dependent synthetase/ligase" evidence="8">
    <location>
        <begin position="96"/>
        <end position="496"/>
    </location>
</feature>
<dbReference type="Proteomes" id="UP000199529">
    <property type="component" value="Unassembled WGS sequence"/>
</dbReference>
<gene>
    <name evidence="11" type="ORF">SAMN05216215_1029103</name>
</gene>
<reference evidence="12" key="1">
    <citation type="submission" date="2016-10" db="EMBL/GenBank/DDBJ databases">
        <authorList>
            <person name="Varghese N."/>
            <person name="Submissions S."/>
        </authorList>
    </citation>
    <scope>NUCLEOTIDE SEQUENCE [LARGE SCALE GENOMIC DNA]</scope>
    <source>
        <strain evidence="12">CGMCC 4.3530</strain>
    </source>
</reference>
<name>A0A1H3L0G1_9PSEU</name>
<dbReference type="GO" id="GO:0005524">
    <property type="term" value="F:ATP binding"/>
    <property type="evidence" value="ECO:0007669"/>
    <property type="project" value="UniProtKB-KW"/>
</dbReference>
<dbReference type="OrthoDB" id="9803968at2"/>
<keyword evidence="12" id="KW-1185">Reference proteome</keyword>
<feature type="domain" description="AMP-binding enzyme C-terminal" evidence="9">
    <location>
        <begin position="563"/>
        <end position="641"/>
    </location>
</feature>
<proteinExistence type="inferred from homology"/>
<evidence type="ECO:0000256" key="7">
    <source>
        <dbReference type="NCBIfam" id="TIGR02188"/>
    </source>
</evidence>
<dbReference type="InterPro" id="IPR000873">
    <property type="entry name" value="AMP-dep_synth/lig_dom"/>
</dbReference>
<keyword evidence="4" id="KW-0547">Nucleotide-binding</keyword>
<evidence type="ECO:0000256" key="5">
    <source>
        <dbReference type="ARBA" id="ARBA00022840"/>
    </source>
</evidence>
<evidence type="ECO:0000256" key="1">
    <source>
        <dbReference type="ARBA" id="ARBA00006432"/>
    </source>
</evidence>
<accession>A0A1H3L0G1</accession>
<dbReference type="AlphaFoldDB" id="A0A1H3L0G1"/>
<dbReference type="GO" id="GO:0016208">
    <property type="term" value="F:AMP binding"/>
    <property type="evidence" value="ECO:0007669"/>
    <property type="project" value="InterPro"/>
</dbReference>
<evidence type="ECO:0000256" key="2">
    <source>
        <dbReference type="ARBA" id="ARBA00013275"/>
    </source>
</evidence>
<dbReference type="NCBIfam" id="NF001208">
    <property type="entry name" value="PRK00174.1"/>
    <property type="match status" value="1"/>
</dbReference>
<keyword evidence="6" id="KW-0007">Acetylation</keyword>